<keyword evidence="4" id="KW-1185">Reference proteome</keyword>
<comment type="caution">
    <text evidence="3">The sequence shown here is derived from an EMBL/GenBank/DDBJ whole genome shotgun (WGS) entry which is preliminary data.</text>
</comment>
<evidence type="ECO:0000256" key="2">
    <source>
        <dbReference type="SAM" id="SignalP"/>
    </source>
</evidence>
<dbReference type="Proteomes" id="UP000241206">
    <property type="component" value="Unassembled WGS sequence"/>
</dbReference>
<reference evidence="3 4" key="1">
    <citation type="submission" date="2017-11" db="EMBL/GenBank/DDBJ databases">
        <title>Sphingomonas oleivorans sp. nov., isolated from oil-contaminated soil.</title>
        <authorList>
            <person name="Wang L."/>
            <person name="Chen L."/>
        </authorList>
    </citation>
    <scope>NUCLEOTIDE SEQUENCE [LARGE SCALE GENOMIC DNA]</scope>
    <source>
        <strain evidence="3 4">K101</strain>
    </source>
</reference>
<feature type="repeat" description="TPR" evidence="1">
    <location>
        <begin position="479"/>
        <end position="512"/>
    </location>
</feature>
<evidence type="ECO:0000256" key="1">
    <source>
        <dbReference type="PROSITE-ProRule" id="PRU00339"/>
    </source>
</evidence>
<dbReference type="Pfam" id="PF14559">
    <property type="entry name" value="TPR_19"/>
    <property type="match status" value="1"/>
</dbReference>
<dbReference type="PANTHER" id="PTHR12558">
    <property type="entry name" value="CELL DIVISION CYCLE 16,23,27"/>
    <property type="match status" value="1"/>
</dbReference>
<dbReference type="SMART" id="SM00028">
    <property type="entry name" value="TPR"/>
    <property type="match status" value="6"/>
</dbReference>
<dbReference type="AlphaFoldDB" id="A0A2T4HYJ4"/>
<dbReference type="PROSITE" id="PS50005">
    <property type="entry name" value="TPR"/>
    <property type="match status" value="2"/>
</dbReference>
<dbReference type="InterPro" id="IPR019734">
    <property type="entry name" value="TPR_rpt"/>
</dbReference>
<keyword evidence="1" id="KW-0802">TPR repeat</keyword>
<dbReference type="Pfam" id="PF13432">
    <property type="entry name" value="TPR_16"/>
    <property type="match status" value="2"/>
</dbReference>
<name>A0A2T4HYJ4_9SPHN</name>
<dbReference type="SUPFAM" id="SSF48452">
    <property type="entry name" value="TPR-like"/>
    <property type="match status" value="2"/>
</dbReference>
<evidence type="ECO:0000313" key="4">
    <source>
        <dbReference type="Proteomes" id="UP000241206"/>
    </source>
</evidence>
<dbReference type="InterPro" id="IPR011990">
    <property type="entry name" value="TPR-like_helical_dom_sf"/>
</dbReference>
<keyword evidence="2" id="KW-0732">Signal</keyword>
<protein>
    <submittedName>
        <fullName evidence="3">Uncharacterized protein</fullName>
    </submittedName>
</protein>
<organism evidence="3 4">
    <name type="scientific">Edaphosphingomonas fennica</name>
    <dbReference type="NCBI Taxonomy" id="114404"/>
    <lineage>
        <taxon>Bacteria</taxon>
        <taxon>Pseudomonadati</taxon>
        <taxon>Pseudomonadota</taxon>
        <taxon>Alphaproteobacteria</taxon>
        <taxon>Sphingomonadales</taxon>
        <taxon>Rhizorhabdaceae</taxon>
        <taxon>Edaphosphingomonas</taxon>
    </lineage>
</organism>
<feature type="signal peptide" evidence="2">
    <location>
        <begin position="1"/>
        <end position="26"/>
    </location>
</feature>
<gene>
    <name evidence="3" type="ORF">CV103_10755</name>
</gene>
<proteinExistence type="predicted"/>
<feature type="repeat" description="TPR" evidence="1">
    <location>
        <begin position="370"/>
        <end position="403"/>
    </location>
</feature>
<evidence type="ECO:0000313" key="3">
    <source>
        <dbReference type="EMBL" id="PTD21156.1"/>
    </source>
</evidence>
<feature type="chain" id="PRO_5015668840" evidence="2">
    <location>
        <begin position="27"/>
        <end position="566"/>
    </location>
</feature>
<dbReference type="PANTHER" id="PTHR12558:SF13">
    <property type="entry name" value="CELL DIVISION CYCLE PROTEIN 27 HOMOLOG"/>
    <property type="match status" value="1"/>
</dbReference>
<accession>A0A2T4HYJ4</accession>
<dbReference type="Gene3D" id="1.25.40.10">
    <property type="entry name" value="Tetratricopeptide repeat domain"/>
    <property type="match status" value="1"/>
</dbReference>
<dbReference type="RefSeq" id="WP_107394914.1">
    <property type="nucleotide sequence ID" value="NZ_PHHF01000044.1"/>
</dbReference>
<dbReference type="EMBL" id="PHHF01000044">
    <property type="protein sequence ID" value="PTD21156.1"/>
    <property type="molecule type" value="Genomic_DNA"/>
</dbReference>
<sequence>MSPLRPIAAALIAGLLASGATLPALAAAPAPQLRATVSPEISPVLEYVRARAADSAGLTELAAVGYGAALAASPDDELIATRAYRQAMMAGDRALAVRAARILDAKDRLPPDGEMLLLVEAVAARDWDGADALADRIEKDQVFAFTVPVLRAWIVRGRGKGDPLEPLDGARRAGGIAAAYAAEHRALLLIATGQRDEGVAAVKSLTGPGGRGALRLRIAAAAALVKAGDRAQALALLDGEEPLLAVARRRIAERKPLPPGVSTAPEGLAELFTRVAVDINRERVTPIALTFARLGTFMAPKHAETWLVASELLTAQEHYGTALKILDNIGPRDPMAEAARGQRMELLVKLGDRETALDEALKTARRSTEPAAWTRVGGIYSQLDRPADAADAYRRAIDLAGSGDGAGPRWTLLLLLGSSLHEAGDWAAARPVLEEAAKAAPDEAVVLNYLGYAQLERRENLAEAQTLIERASELRPDDSAITDSLGWTHYVRGDVPRAIELLERAVEGEPGEPTINEHLGDAYWSAGRRLEARFAWRAALVHADDKEKQRISAKIDMGWTPEMAAP</sequence>